<proteinExistence type="predicted"/>
<protein>
    <submittedName>
        <fullName evidence="1">MBOAT family protein</fullName>
    </submittedName>
</protein>
<dbReference type="Proteomes" id="UP000308836">
    <property type="component" value="Unassembled WGS sequence"/>
</dbReference>
<sequence length="468" mass="54173">MLFPSEIFLFLFLPLVLVLYFGPLRNKPQGKNWLLLAASLLFYAYGEPVFVLLMLVMIGIHYTAGWLVWKIRARRLNLSPRLVIFLTVVLDLLILGYFKYADFLISNLNNMLGWNLELIGNRIPVGISFFTFQAISFVVDMARDPKPKKPLIQDTALYISFFPQLIAGPIVRYNTVAEEIRERHENLDDFARGVNRFIIGLGKKVLLANQFAVVADAAFATNAVNSVLMFWLGAFSYTLQIFYDFAGYSDMAIGLGWMFGFHFEENFNYPYLSRSVSEFWRRWHMSLQTWFRDYVYIPLGGSRVKTRSQLVFNLFVVWLLTGIWHGANWTFICWGLMYFLLLLLERFTSIQQRLGKFSWLYTFLFVMLGWVLFRSDSITQAIHYLGGMAGLGAKGFMGEAFVQYLRQYGIWYVAGIVCCCPVFPVIERMFRKKPAYQLVAGLATLAIFAASVLYIFSNAYNPFIYFNF</sequence>
<organism evidence="1 2">
    <name type="scientific">Dubosiella muris</name>
    <dbReference type="NCBI Taxonomy" id="3038133"/>
    <lineage>
        <taxon>Bacteria</taxon>
        <taxon>Bacillati</taxon>
        <taxon>Bacillota</taxon>
        <taxon>Erysipelotrichia</taxon>
        <taxon>Erysipelotrichales</taxon>
        <taxon>Erysipelotrichaceae</taxon>
        <taxon>Dubosiella</taxon>
    </lineage>
</organism>
<accession>A0AC61R5E7</accession>
<comment type="caution">
    <text evidence="1">The sequence shown here is derived from an EMBL/GenBank/DDBJ whole genome shotgun (WGS) entry which is preliminary data.</text>
</comment>
<evidence type="ECO:0000313" key="1">
    <source>
        <dbReference type="EMBL" id="TGY65210.1"/>
    </source>
</evidence>
<evidence type="ECO:0000313" key="2">
    <source>
        <dbReference type="Proteomes" id="UP000308836"/>
    </source>
</evidence>
<gene>
    <name evidence="1" type="ORF">E5336_09910</name>
</gene>
<reference evidence="1" key="1">
    <citation type="submission" date="2019-04" db="EMBL/GenBank/DDBJ databases">
        <title>Microbes associate with the intestines of laboratory mice.</title>
        <authorList>
            <person name="Navarre W."/>
            <person name="Wong E."/>
            <person name="Huang K."/>
            <person name="Tropini C."/>
            <person name="Ng K."/>
            <person name="Yu B."/>
        </authorList>
    </citation>
    <scope>NUCLEOTIDE SEQUENCE</scope>
    <source>
        <strain evidence="1">NM09_H32</strain>
    </source>
</reference>
<name>A0AC61R5E7_9FIRM</name>
<dbReference type="EMBL" id="SRYG01000021">
    <property type="protein sequence ID" value="TGY65210.1"/>
    <property type="molecule type" value="Genomic_DNA"/>
</dbReference>
<keyword evidence="2" id="KW-1185">Reference proteome</keyword>